<evidence type="ECO:0000256" key="1">
    <source>
        <dbReference type="ARBA" id="ARBA00022443"/>
    </source>
</evidence>
<comment type="caution">
    <text evidence="10">The sequence shown here is derived from an EMBL/GenBank/DDBJ whole genome shotgun (WGS) entry which is preliminary data.</text>
</comment>
<dbReference type="Gene3D" id="1.20.870.10">
    <property type="entry name" value="Son of sevenless (SoS) protein Chain: S domain 1"/>
    <property type="match status" value="1"/>
</dbReference>
<dbReference type="Gene3D" id="1.10.840.10">
    <property type="entry name" value="Ras guanine-nucleotide exchange factors catalytic domain"/>
    <property type="match status" value="1"/>
</dbReference>
<dbReference type="SMART" id="SM00326">
    <property type="entry name" value="SH3"/>
    <property type="match status" value="1"/>
</dbReference>
<keyword evidence="11" id="KW-1185">Reference proteome</keyword>
<dbReference type="InterPro" id="IPR023578">
    <property type="entry name" value="Ras_GEF_dom_sf"/>
</dbReference>
<accession>A0ABR3VDW9</accession>
<feature type="region of interest" description="Disordered" evidence="6">
    <location>
        <begin position="28"/>
        <end position="50"/>
    </location>
</feature>
<evidence type="ECO:0000256" key="5">
    <source>
        <dbReference type="SAM" id="Coils"/>
    </source>
</evidence>
<feature type="domain" description="Ras-GEF" evidence="8">
    <location>
        <begin position="911"/>
        <end position="1155"/>
    </location>
</feature>
<dbReference type="CDD" id="cd06224">
    <property type="entry name" value="REM"/>
    <property type="match status" value="1"/>
</dbReference>
<feature type="domain" description="N-terminal Ras-GEF" evidence="9">
    <location>
        <begin position="732"/>
        <end position="852"/>
    </location>
</feature>
<feature type="compositionally biased region" description="Low complexity" evidence="6">
    <location>
        <begin position="549"/>
        <end position="568"/>
    </location>
</feature>
<dbReference type="SUPFAM" id="SSF48366">
    <property type="entry name" value="Ras GEF"/>
    <property type="match status" value="1"/>
</dbReference>
<keyword evidence="2 3" id="KW-0344">Guanine-nucleotide releasing factor</keyword>
<dbReference type="CDD" id="cd00155">
    <property type="entry name" value="RasGEF"/>
    <property type="match status" value="1"/>
</dbReference>
<dbReference type="PANTHER" id="PTHR23113">
    <property type="entry name" value="GUANINE NUCLEOTIDE EXCHANGE FACTOR"/>
    <property type="match status" value="1"/>
</dbReference>
<dbReference type="InterPro" id="IPR036028">
    <property type="entry name" value="SH3-like_dom_sf"/>
</dbReference>
<keyword evidence="1 4" id="KW-0728">SH3 domain</keyword>
<reference evidence="10 11" key="1">
    <citation type="journal article" date="2024" name="Commun. Biol.">
        <title>Comparative genomic analysis of thermophilic fungi reveals convergent evolutionary adaptations and gene losses.</title>
        <authorList>
            <person name="Steindorff A.S."/>
            <person name="Aguilar-Pontes M.V."/>
            <person name="Robinson A.J."/>
            <person name="Andreopoulos B."/>
            <person name="LaButti K."/>
            <person name="Kuo A."/>
            <person name="Mondo S."/>
            <person name="Riley R."/>
            <person name="Otillar R."/>
            <person name="Haridas S."/>
            <person name="Lipzen A."/>
            <person name="Grimwood J."/>
            <person name="Schmutz J."/>
            <person name="Clum A."/>
            <person name="Reid I.D."/>
            <person name="Moisan M.C."/>
            <person name="Butler G."/>
            <person name="Nguyen T.T.M."/>
            <person name="Dewar K."/>
            <person name="Conant G."/>
            <person name="Drula E."/>
            <person name="Henrissat B."/>
            <person name="Hansel C."/>
            <person name="Singer S."/>
            <person name="Hutchinson M.I."/>
            <person name="de Vries R.P."/>
            <person name="Natvig D.O."/>
            <person name="Powell A.J."/>
            <person name="Tsang A."/>
            <person name="Grigoriev I.V."/>
        </authorList>
    </citation>
    <scope>NUCLEOTIDE SEQUENCE [LARGE SCALE GENOMIC DNA]</scope>
    <source>
        <strain evidence="10 11">CBS 620.91</strain>
    </source>
</reference>
<dbReference type="InterPro" id="IPR001895">
    <property type="entry name" value="RASGEF_cat_dom"/>
</dbReference>
<dbReference type="PROSITE" id="PS50009">
    <property type="entry name" value="RASGEF_CAT"/>
    <property type="match status" value="1"/>
</dbReference>
<dbReference type="Pfam" id="PF00618">
    <property type="entry name" value="RasGEF_N"/>
    <property type="match status" value="1"/>
</dbReference>
<dbReference type="PANTHER" id="PTHR23113:SF354">
    <property type="entry name" value="BUD SITE SELECTION PROTEIN 5"/>
    <property type="match status" value="1"/>
</dbReference>
<dbReference type="SMART" id="SM00147">
    <property type="entry name" value="RasGEF"/>
    <property type="match status" value="1"/>
</dbReference>
<feature type="region of interest" description="Disordered" evidence="6">
    <location>
        <begin position="546"/>
        <end position="713"/>
    </location>
</feature>
<gene>
    <name evidence="10" type="ORF">VTJ49DRAFT_1654</name>
</gene>
<evidence type="ECO:0000256" key="2">
    <source>
        <dbReference type="ARBA" id="ARBA00022658"/>
    </source>
</evidence>
<name>A0ABR3VDW9_HUMIN</name>
<feature type="coiled-coil region" evidence="5">
    <location>
        <begin position="1114"/>
        <end position="1144"/>
    </location>
</feature>
<feature type="domain" description="SH3" evidence="7">
    <location>
        <begin position="59"/>
        <end position="125"/>
    </location>
</feature>
<dbReference type="InterPro" id="IPR000651">
    <property type="entry name" value="Ras-like_Gua-exchang_fac_N"/>
</dbReference>
<organism evidence="10 11">
    <name type="scientific">Humicola insolens</name>
    <name type="common">Soft-rot fungus</name>
    <dbReference type="NCBI Taxonomy" id="85995"/>
    <lineage>
        <taxon>Eukaryota</taxon>
        <taxon>Fungi</taxon>
        <taxon>Dikarya</taxon>
        <taxon>Ascomycota</taxon>
        <taxon>Pezizomycotina</taxon>
        <taxon>Sordariomycetes</taxon>
        <taxon>Sordariomycetidae</taxon>
        <taxon>Sordariales</taxon>
        <taxon>Chaetomiaceae</taxon>
        <taxon>Mycothermus</taxon>
    </lineage>
</organism>
<proteinExistence type="predicted"/>
<feature type="compositionally biased region" description="Polar residues" evidence="6">
    <location>
        <begin position="651"/>
        <end position="664"/>
    </location>
</feature>
<protein>
    <submittedName>
        <fullName evidence="10">Uncharacterized protein</fullName>
    </submittedName>
</protein>
<dbReference type="Gene3D" id="2.30.30.40">
    <property type="entry name" value="SH3 Domains"/>
    <property type="match status" value="1"/>
</dbReference>
<keyword evidence="5" id="KW-0175">Coiled coil</keyword>
<evidence type="ECO:0000313" key="10">
    <source>
        <dbReference type="EMBL" id="KAL1839326.1"/>
    </source>
</evidence>
<evidence type="ECO:0000256" key="4">
    <source>
        <dbReference type="PROSITE-ProRule" id="PRU00192"/>
    </source>
</evidence>
<dbReference type="Pfam" id="PF00617">
    <property type="entry name" value="RasGEF"/>
    <property type="match status" value="1"/>
</dbReference>
<dbReference type="EMBL" id="JAZGSY010000164">
    <property type="protein sequence ID" value="KAL1839326.1"/>
    <property type="molecule type" value="Genomic_DNA"/>
</dbReference>
<dbReference type="InterPro" id="IPR008937">
    <property type="entry name" value="Ras-like_GEF"/>
</dbReference>
<evidence type="ECO:0000256" key="6">
    <source>
        <dbReference type="SAM" id="MobiDB-lite"/>
    </source>
</evidence>
<dbReference type="InterPro" id="IPR001452">
    <property type="entry name" value="SH3_domain"/>
</dbReference>
<feature type="compositionally biased region" description="Low complexity" evidence="6">
    <location>
        <begin position="603"/>
        <end position="614"/>
    </location>
</feature>
<evidence type="ECO:0000256" key="3">
    <source>
        <dbReference type="PROSITE-ProRule" id="PRU00168"/>
    </source>
</evidence>
<dbReference type="PROSITE" id="PS50002">
    <property type="entry name" value="SH3"/>
    <property type="match status" value="1"/>
</dbReference>
<evidence type="ECO:0000259" key="8">
    <source>
        <dbReference type="PROSITE" id="PS50009"/>
    </source>
</evidence>
<dbReference type="SUPFAM" id="SSF50044">
    <property type="entry name" value="SH3-domain"/>
    <property type="match status" value="1"/>
</dbReference>
<evidence type="ECO:0000259" key="9">
    <source>
        <dbReference type="PROSITE" id="PS50212"/>
    </source>
</evidence>
<sequence length="1190" mass="129536">MLNEKGMRSSLQVAPLSIHKTRSASSLAASADTVDSQITPPATPNEPQDNYVTSIANPVFHNFLRALYPFHPDYVASESTVTLPLSAGDIVLVHSIHTNGWADGTQLADGSRGWLPTNYCAAYNPEEMSCLLKALLNFWDLMRSTTLNDSEIFGNQEFMKGIIAGVRYLLERADCLTKESPLLQRNDRLRRSRKSLLSELTSLVKTSKRLQDAQRMPDNNDDDGINEMVDDMILKAFRIITKGVDFLDLLEEDRSMRLPTLTIVTTVPEETAIPPTPPADAVASLDPQQQCSAAAETRIAEHEHLSRPASFAPDNAAVGPEPRNDRLSAGYLQEGAETRRLSQNSLRQTNRLSSTISHRVSLAGIPSSARPHNLVSERLNTCHDVFLSHLGSFIGRLQLHAHSRPSLAVAVRQSATSGGDLLVVVDVVCAHSPIGIEAVEQARAAMYQQIRDLVSAARDVLNSAEPGMEDEAIVPHDNGRLLCAATGCVKATGESVAKTRLLIERIGDFEYDFGTGSLGILAEDFGLSDLGDVPEERPEHRRADLASIAESTVSETPTASTATSVTDSAETRSRSVSVDKPLPDLPRPDSPAVEERPQSPPDASSASAVSSVSSLRPDLPPLPKISTTSLPADDYDPAHPSATQEDAEYSSFRSETLTATSAGSARTYLSRDSESSLPSQTSTRATTPDATQAPKTQPSLSSLSSSQAPTEDDEIETKLLEKTYVHELVFNKEGQMTGGTLPALVERLTAHGSTPDALFVSTFYLTFRLFCTPVSLTEALIHRFDYVGDAPHVAAPVRLRTYNVFKGWLESHWRDESDREALPLIRDFAEHKLAAVLPGPGQRLLELADKVSVADGTLVPRLVSSMAKTAASVTLAPADAPLPSPSITRSQTNALTSWKNGGSPPSVLDFDPLEIARQLTLMQMTIFCSITPDELLGAKWTKDKTGTETPNVKAMSTFSTSLTNMVVETILQHDEVKKRAVAIKAWIKIANQCSLLHNYDALTAIVCALTAASIQRLKMTWDLVSVKRKEMLKSLEAIVHVSSNYKALRAHLHDRVPPCLPFVGMFLTDLTFVDIGNPATKTTSTGLTVINFDKHMRTAKCIAELLRFQIPYRLAEVQDLQDLLSAQMEQAQEKEKAVANAQAAQFRKSKMLEPGDVQLQQLRTPLDGPSGGMFSWMRSGNASNAPANQI</sequence>
<evidence type="ECO:0000313" key="11">
    <source>
        <dbReference type="Proteomes" id="UP001583172"/>
    </source>
</evidence>
<feature type="compositionally biased region" description="Polar residues" evidence="6">
    <location>
        <begin position="675"/>
        <end position="698"/>
    </location>
</feature>
<dbReference type="SMART" id="SM00229">
    <property type="entry name" value="RasGEFN"/>
    <property type="match status" value="1"/>
</dbReference>
<dbReference type="Proteomes" id="UP001583172">
    <property type="component" value="Unassembled WGS sequence"/>
</dbReference>
<dbReference type="PROSITE" id="PS50212">
    <property type="entry name" value="RASGEF_NTER"/>
    <property type="match status" value="1"/>
</dbReference>
<dbReference type="InterPro" id="IPR036964">
    <property type="entry name" value="RASGEF_cat_dom_sf"/>
</dbReference>
<evidence type="ECO:0000259" key="7">
    <source>
        <dbReference type="PROSITE" id="PS50002"/>
    </source>
</evidence>